<sequence>MYGSFAERVRYVNQQLGVTFTRMAFKSNEARSQVWFNKVANEVDGVSAPPPEKIPGIAKALDLTREQCTALICEGWYGVRAEDVSPRVQQLAPALDKLGDADAELVEQVVKRLAESGANHPD</sequence>
<name>I0UY75_9PSEU</name>
<organism evidence="1 2">
    <name type="scientific">Saccharomonospora xinjiangensis XJ-54</name>
    <dbReference type="NCBI Taxonomy" id="882086"/>
    <lineage>
        <taxon>Bacteria</taxon>
        <taxon>Bacillati</taxon>
        <taxon>Actinomycetota</taxon>
        <taxon>Actinomycetes</taxon>
        <taxon>Pseudonocardiales</taxon>
        <taxon>Pseudonocardiaceae</taxon>
        <taxon>Saccharomonospora</taxon>
    </lineage>
</organism>
<reference evidence="1 2" key="1">
    <citation type="submission" date="2012-01" db="EMBL/GenBank/DDBJ databases">
        <title>Improved High-Quality Draft sequence of Saccharomonospora xinjiangensis XJ-54.</title>
        <authorList>
            <consortium name="US DOE Joint Genome Institute"/>
            <person name="Lucas S."/>
            <person name="Han J."/>
            <person name="Lapidus A."/>
            <person name="Cheng J.-F."/>
            <person name="Goodwin L."/>
            <person name="Pitluck S."/>
            <person name="Peters L."/>
            <person name="Mikhailova N."/>
            <person name="Teshima H."/>
            <person name="Detter J.C."/>
            <person name="Han C."/>
            <person name="Tapia R."/>
            <person name="Land M."/>
            <person name="Hauser L."/>
            <person name="Kyrpides N."/>
            <person name="Ivanova N."/>
            <person name="Pagani I."/>
            <person name="Brambilla E.-M."/>
            <person name="Klenk H.-P."/>
            <person name="Woyke T."/>
        </authorList>
    </citation>
    <scope>NUCLEOTIDE SEQUENCE [LARGE SCALE GENOMIC DNA]</scope>
    <source>
        <strain evidence="1 2">XJ-54</strain>
    </source>
</reference>
<evidence type="ECO:0000313" key="2">
    <source>
        <dbReference type="Proteomes" id="UP000004691"/>
    </source>
</evidence>
<proteinExistence type="predicted"/>
<gene>
    <name evidence="1" type="ORF">SacxiDRAFT_0553</name>
</gene>
<dbReference type="STRING" id="882086.SacxiDRAFT_0553"/>
<protein>
    <submittedName>
        <fullName evidence="1">Uncharacterized protein</fullName>
    </submittedName>
</protein>
<keyword evidence="2" id="KW-1185">Reference proteome</keyword>
<dbReference type="EMBL" id="JH636049">
    <property type="protein sequence ID" value="EID52828.1"/>
    <property type="molecule type" value="Genomic_DNA"/>
</dbReference>
<evidence type="ECO:0000313" key="1">
    <source>
        <dbReference type="EMBL" id="EID52828.1"/>
    </source>
</evidence>
<dbReference type="HOGENOM" id="CLU_2025080_0_0_11"/>
<dbReference type="AlphaFoldDB" id="I0UY75"/>
<dbReference type="RefSeq" id="WP_006236933.1">
    <property type="nucleotide sequence ID" value="NZ_JH636049.1"/>
</dbReference>
<accession>I0UY75</accession>
<dbReference type="Proteomes" id="UP000004691">
    <property type="component" value="Unassembled WGS sequence"/>
</dbReference>